<keyword evidence="2" id="KW-0489">Methyltransferase</keyword>
<dbReference type="KEGG" id="wcp:H9Q76_07790"/>
<dbReference type="GO" id="GO:0003871">
    <property type="term" value="F:5-methyltetrahydropteroyltriglutamate-homocysteine S-methyltransferase activity"/>
    <property type="evidence" value="ECO:0007669"/>
    <property type="project" value="UniProtKB-EC"/>
</dbReference>
<keyword evidence="3" id="KW-1185">Reference proteome</keyword>
<dbReference type="AlphaFoldDB" id="A0A7G9FJC5"/>
<protein>
    <submittedName>
        <fullName evidence="2">5-methyltetrahydropteroyltriglutamate--homocysteine S-methyltransferase</fullName>
        <ecNumber evidence="2">2.1.1.14</ecNumber>
    </submittedName>
</protein>
<evidence type="ECO:0000313" key="2">
    <source>
        <dbReference type="EMBL" id="QNL98656.1"/>
    </source>
</evidence>
<dbReference type="Gene3D" id="3.20.20.210">
    <property type="match status" value="1"/>
</dbReference>
<keyword evidence="2" id="KW-0808">Transferase</keyword>
<dbReference type="PANTHER" id="PTHR43844">
    <property type="entry name" value="METHIONINE SYNTHASE"/>
    <property type="match status" value="1"/>
</dbReference>
<dbReference type="EC" id="2.1.1.14" evidence="2"/>
<feature type="domain" description="Cobalamin-independent methionine synthase MetE C-terminal/archaeal" evidence="1">
    <location>
        <begin position="164"/>
        <end position="368"/>
    </location>
</feature>
<evidence type="ECO:0000259" key="1">
    <source>
        <dbReference type="Pfam" id="PF01717"/>
    </source>
</evidence>
<dbReference type="SUPFAM" id="SSF51726">
    <property type="entry name" value="UROD/MetE-like"/>
    <property type="match status" value="1"/>
</dbReference>
<reference evidence="2 3" key="1">
    <citation type="submission" date="2020-08" db="EMBL/GenBank/DDBJ databases">
        <authorList>
            <person name="Liu C."/>
            <person name="Sun Q."/>
        </authorList>
    </citation>
    <scope>NUCLEOTIDE SEQUENCE [LARGE SCALE GENOMIC DNA]</scope>
    <source>
        <strain evidence="2 3">NSJ-4</strain>
    </source>
</reference>
<dbReference type="GO" id="GO:0009086">
    <property type="term" value="P:methionine biosynthetic process"/>
    <property type="evidence" value="ECO:0007669"/>
    <property type="project" value="InterPro"/>
</dbReference>
<dbReference type="CDD" id="cd03311">
    <property type="entry name" value="CIMS_C_terminal_like"/>
    <property type="match status" value="1"/>
</dbReference>
<accession>A0A7G9FJC5</accession>
<dbReference type="RefSeq" id="WP_227573519.1">
    <property type="nucleotide sequence ID" value="NZ_CP060632.1"/>
</dbReference>
<dbReference type="Pfam" id="PF01717">
    <property type="entry name" value="Meth_synt_2"/>
    <property type="match status" value="1"/>
</dbReference>
<evidence type="ECO:0000313" key="3">
    <source>
        <dbReference type="Proteomes" id="UP000515819"/>
    </source>
</evidence>
<name>A0A7G9FJC5_9FIRM</name>
<dbReference type="Proteomes" id="UP000515819">
    <property type="component" value="Chromosome"/>
</dbReference>
<dbReference type="InterPro" id="IPR038071">
    <property type="entry name" value="UROD/MetE-like_sf"/>
</dbReference>
<dbReference type="EMBL" id="CP060632">
    <property type="protein sequence ID" value="QNL98656.1"/>
    <property type="molecule type" value="Genomic_DNA"/>
</dbReference>
<proteinExistence type="predicted"/>
<dbReference type="InterPro" id="IPR002629">
    <property type="entry name" value="Met_Synth_C/arc"/>
</dbReference>
<dbReference type="GO" id="GO:0008270">
    <property type="term" value="F:zinc ion binding"/>
    <property type="evidence" value="ECO:0007669"/>
    <property type="project" value="InterPro"/>
</dbReference>
<dbReference type="NCBIfam" id="NF005085">
    <property type="entry name" value="PRK06520.1"/>
    <property type="match status" value="1"/>
</dbReference>
<gene>
    <name evidence="2" type="ORF">H9Q76_07790</name>
</gene>
<organism evidence="2 3">
    <name type="scientific">Wujia chipingensis</name>
    <dbReference type="NCBI Taxonomy" id="2763670"/>
    <lineage>
        <taxon>Bacteria</taxon>
        <taxon>Bacillati</taxon>
        <taxon>Bacillota</taxon>
        <taxon>Clostridia</taxon>
        <taxon>Lachnospirales</taxon>
        <taxon>Lachnospiraceae</taxon>
        <taxon>Wujia</taxon>
    </lineage>
</organism>
<sequence length="375" mass="42185">MSIGKTPFRYDYVGSFLRPEALKKARCQFDEGKIGYEELKVVEEAAITELVQKVKALGYHVITDGEFRRATWHLDFMWGFDGIGHTPTKTGLPFHGEAAMVDDTYLVGKVGLSGRHPFVEHFTFVKQFEDENTVAKQTMPSPAQFLAQFTMPFNRVETEKYYVNTEDLVTDIANAYGKVLQDLYDAGCRNVQFDDCTWGMMADKMGHLAYGTTAEGLKEIQKNHKDINNLVIANAPKDMVINTHVCRGNFHSTYANSGAYDPVADILFGEENVNAYYLEFDDERSGGFAPLVKVSGDKKVVLGLITTKSPVLENKDQVIARIHEAEKYIPLDRLYLSPQCGFASCEIGNKLTEEEQWAKLKLVKEVAEEVWGKDA</sequence>
<dbReference type="GO" id="GO:0032259">
    <property type="term" value="P:methylation"/>
    <property type="evidence" value="ECO:0007669"/>
    <property type="project" value="UniProtKB-KW"/>
</dbReference>
<dbReference type="PANTHER" id="PTHR43844:SF1">
    <property type="entry name" value="METHIONINE SYNTHASE"/>
    <property type="match status" value="1"/>
</dbReference>